<dbReference type="InterPro" id="IPR000415">
    <property type="entry name" value="Nitroreductase-like"/>
</dbReference>
<dbReference type="EC" id="1.-.-.-" evidence="8"/>
<evidence type="ECO:0000256" key="6">
    <source>
        <dbReference type="ARBA" id="ARBA00023002"/>
    </source>
</evidence>
<dbReference type="Gene3D" id="3.40.109.10">
    <property type="entry name" value="NADH Oxidase"/>
    <property type="match status" value="1"/>
</dbReference>
<keyword evidence="4 8" id="KW-0288">FMN</keyword>
<accession>A0ABQ3K7X2</accession>
<evidence type="ECO:0000256" key="2">
    <source>
        <dbReference type="ARBA" id="ARBA00007118"/>
    </source>
</evidence>
<evidence type="ECO:0000256" key="4">
    <source>
        <dbReference type="ARBA" id="ARBA00022643"/>
    </source>
</evidence>
<dbReference type="Proteomes" id="UP000632154">
    <property type="component" value="Unassembled WGS sequence"/>
</dbReference>
<dbReference type="CDD" id="cd02135">
    <property type="entry name" value="YdjA-like"/>
    <property type="match status" value="1"/>
</dbReference>
<evidence type="ECO:0000313" key="11">
    <source>
        <dbReference type="Proteomes" id="UP000632154"/>
    </source>
</evidence>
<dbReference type="PANTHER" id="PTHR43821">
    <property type="entry name" value="NAD(P)H NITROREDUCTASE YDJA-RELATED"/>
    <property type="match status" value="1"/>
</dbReference>
<comment type="caution">
    <text evidence="10">The sequence shown here is derived from an EMBL/GenBank/DDBJ whole genome shotgun (WGS) entry which is preliminary data.</text>
</comment>
<gene>
    <name evidence="10" type="ORF">GCM10017783_20330</name>
</gene>
<evidence type="ECO:0000256" key="1">
    <source>
        <dbReference type="ARBA" id="ARBA00001917"/>
    </source>
</evidence>
<proteinExistence type="inferred from homology"/>
<organism evidence="10 11">
    <name type="scientific">Deinococcus piscis</name>
    <dbReference type="NCBI Taxonomy" id="394230"/>
    <lineage>
        <taxon>Bacteria</taxon>
        <taxon>Thermotogati</taxon>
        <taxon>Deinococcota</taxon>
        <taxon>Deinococci</taxon>
        <taxon>Deinococcales</taxon>
        <taxon>Deinococcaceae</taxon>
        <taxon>Deinococcus</taxon>
    </lineage>
</organism>
<keyword evidence="5 8" id="KW-0521">NADP</keyword>
<comment type="similarity">
    <text evidence="2 8">Belongs to the nitroreductase family.</text>
</comment>
<keyword evidence="3 8" id="KW-0285">Flavoprotein</keyword>
<dbReference type="PANTHER" id="PTHR43821:SF1">
    <property type="entry name" value="NAD(P)H NITROREDUCTASE YDJA-RELATED"/>
    <property type="match status" value="1"/>
</dbReference>
<keyword evidence="7 8" id="KW-0520">NAD</keyword>
<evidence type="ECO:0000256" key="5">
    <source>
        <dbReference type="ARBA" id="ARBA00022857"/>
    </source>
</evidence>
<keyword evidence="6 8" id="KW-0560">Oxidoreductase</keyword>
<dbReference type="RefSeq" id="WP_189643634.1">
    <property type="nucleotide sequence ID" value="NZ_BNAL01000028.1"/>
</dbReference>
<sequence>MSTDIHPPLDTATAIRARRSVPYGRLSAEQPELPDALIWTLLEAAHWAPSHGNTQPWRFGVFTGAGRARLADVLAASLAEHKGVTDAAEVAELRATQQETQAKAPVWIVVAAQTPASTKFPSYEEDWAAAAAMQNLLLAARSHGLGSKWITSAALMHPTTLPALGFEEGCRPIGMLYLAQVEEWPEGRRDPVAQKVLWVRE</sequence>
<evidence type="ECO:0000259" key="9">
    <source>
        <dbReference type="Pfam" id="PF00881"/>
    </source>
</evidence>
<comment type="cofactor">
    <cofactor evidence="1 8">
        <name>FMN</name>
        <dbReference type="ChEBI" id="CHEBI:58210"/>
    </cofactor>
</comment>
<evidence type="ECO:0000256" key="8">
    <source>
        <dbReference type="PIRNR" id="PIRNR000232"/>
    </source>
</evidence>
<evidence type="ECO:0000256" key="3">
    <source>
        <dbReference type="ARBA" id="ARBA00022630"/>
    </source>
</evidence>
<dbReference type="PIRSF" id="PIRSF000232">
    <property type="entry name" value="YdjA"/>
    <property type="match status" value="1"/>
</dbReference>
<evidence type="ECO:0000256" key="7">
    <source>
        <dbReference type="ARBA" id="ARBA00023027"/>
    </source>
</evidence>
<reference evidence="11" key="1">
    <citation type="journal article" date="2019" name="Int. J. Syst. Evol. Microbiol.">
        <title>The Global Catalogue of Microorganisms (GCM) 10K type strain sequencing project: providing services to taxonomists for standard genome sequencing and annotation.</title>
        <authorList>
            <consortium name="The Broad Institute Genomics Platform"/>
            <consortium name="The Broad Institute Genome Sequencing Center for Infectious Disease"/>
            <person name="Wu L."/>
            <person name="Ma J."/>
        </authorList>
    </citation>
    <scope>NUCLEOTIDE SEQUENCE [LARGE SCALE GENOMIC DNA]</scope>
    <source>
        <strain evidence="11">CGMCC 1.18439</strain>
    </source>
</reference>
<dbReference type="InterPro" id="IPR052530">
    <property type="entry name" value="NAD(P)H_nitroreductase"/>
</dbReference>
<dbReference type="SUPFAM" id="SSF55469">
    <property type="entry name" value="FMN-dependent nitroreductase-like"/>
    <property type="match status" value="1"/>
</dbReference>
<keyword evidence="11" id="KW-1185">Reference proteome</keyword>
<dbReference type="InterPro" id="IPR026021">
    <property type="entry name" value="YdjA-like"/>
</dbReference>
<protein>
    <recommendedName>
        <fullName evidence="8">Putative NAD(P)H nitroreductase</fullName>
        <ecNumber evidence="8">1.-.-.-</ecNumber>
    </recommendedName>
</protein>
<evidence type="ECO:0000313" key="10">
    <source>
        <dbReference type="EMBL" id="GHG07691.1"/>
    </source>
</evidence>
<name>A0ABQ3K7X2_9DEIO</name>
<feature type="domain" description="Nitroreductase" evidence="9">
    <location>
        <begin position="15"/>
        <end position="168"/>
    </location>
</feature>
<dbReference type="InterPro" id="IPR029479">
    <property type="entry name" value="Nitroreductase"/>
</dbReference>
<dbReference type="EMBL" id="BNAL01000028">
    <property type="protein sequence ID" value="GHG07691.1"/>
    <property type="molecule type" value="Genomic_DNA"/>
</dbReference>
<dbReference type="Pfam" id="PF00881">
    <property type="entry name" value="Nitroreductase"/>
    <property type="match status" value="1"/>
</dbReference>